<evidence type="ECO:0000256" key="2">
    <source>
        <dbReference type="SAM" id="MobiDB-lite"/>
    </source>
</evidence>
<sequence length="365" mass="38142">MATKRKPAPRQGDRRRNPEGGTRSGPRRAGEAQPNRRIRRQHSTAPAPGRETRPRSKPQNSAATRPEPRPGTRPAPPKNTKQAKARAKARKAKAPKVVRVPLRERLITRLASVDLRPRTLAAKVPFVVLIIGALGIGLGITLWLSTDAAERSYQLGNIREHNRVLLQQKEALERDVLTAESAPALAEAARELGMIPTRDTAHLVQDPVGNWVVVGVPKPAEGVSPPPLNTKLPDDRPAPVEVPVRLPAAGPKPPTRHLPDATVPPVGVPGAPLTVPGLPGSPLLGPPPGPALDTLPAALPPGSAVPPGSVLPPAAVLPPEVVLPPETVLPPATTLPPAATLPPQPALAPEALAVPGVPTLPGAAR</sequence>
<dbReference type="Proteomes" id="UP001299596">
    <property type="component" value="Unassembled WGS sequence"/>
</dbReference>
<accession>A0ABU5XFD3</accession>
<feature type="compositionally biased region" description="Basic residues" evidence="2">
    <location>
        <begin position="81"/>
        <end position="95"/>
    </location>
</feature>
<proteinExistence type="predicted"/>
<evidence type="ECO:0008006" key="6">
    <source>
        <dbReference type="Google" id="ProtNLM"/>
    </source>
</evidence>
<feature type="transmembrane region" description="Helical" evidence="3">
    <location>
        <begin position="124"/>
        <end position="144"/>
    </location>
</feature>
<evidence type="ECO:0000313" key="5">
    <source>
        <dbReference type="Proteomes" id="UP001299596"/>
    </source>
</evidence>
<feature type="coiled-coil region" evidence="1">
    <location>
        <begin position="155"/>
        <end position="182"/>
    </location>
</feature>
<keyword evidence="3" id="KW-0812">Transmembrane</keyword>
<organism evidence="4 5">
    <name type="scientific">[Mycobacterium] crassicus</name>
    <dbReference type="NCBI Taxonomy" id="2872309"/>
    <lineage>
        <taxon>Bacteria</taxon>
        <taxon>Bacillati</taxon>
        <taxon>Actinomycetota</taxon>
        <taxon>Actinomycetes</taxon>
        <taxon>Mycobacteriales</taxon>
        <taxon>Mycobacteriaceae</taxon>
        <taxon>Mycolicibacter</taxon>
    </lineage>
</organism>
<dbReference type="EMBL" id="JAYJJR010000003">
    <property type="protein sequence ID" value="MEB3020974.1"/>
    <property type="molecule type" value="Genomic_DNA"/>
</dbReference>
<evidence type="ECO:0000313" key="4">
    <source>
        <dbReference type="EMBL" id="MEB3020974.1"/>
    </source>
</evidence>
<gene>
    <name evidence="4" type="ORF">K6T79_07945</name>
</gene>
<feature type="region of interest" description="Disordered" evidence="2">
    <location>
        <begin position="220"/>
        <end position="239"/>
    </location>
</feature>
<comment type="caution">
    <text evidence="4">The sequence shown here is derived from an EMBL/GenBank/DDBJ whole genome shotgun (WGS) entry which is preliminary data.</text>
</comment>
<name>A0ABU5XFD3_9MYCO</name>
<keyword evidence="5" id="KW-1185">Reference proteome</keyword>
<reference evidence="4 5" key="1">
    <citation type="submission" date="2023-12" db="EMBL/GenBank/DDBJ databases">
        <title>Description of new species of Mycobacterium terrae complex isolated from sewage at the Sao Paulo Zoological Park Foundation in Brazil.</title>
        <authorList>
            <person name="Romagnoli C.L."/>
            <person name="Conceicao E.C."/>
            <person name="Machado E."/>
            <person name="Barreto L.B.P.F."/>
            <person name="Sharma A."/>
            <person name="Silva N.M."/>
            <person name="Marques L.E."/>
            <person name="Juliana M.A."/>
            <person name="Lourenco M.C.S."/>
            <person name="Digiampietri L.A."/>
            <person name="Suffys P.N."/>
            <person name="Viana-Niero C."/>
        </authorList>
    </citation>
    <scope>NUCLEOTIDE SEQUENCE [LARGE SCALE GENOMIC DNA]</scope>
    <source>
        <strain evidence="4 5">MYC098</strain>
    </source>
</reference>
<feature type="region of interest" description="Disordered" evidence="2">
    <location>
        <begin position="1"/>
        <end position="95"/>
    </location>
</feature>
<evidence type="ECO:0000256" key="3">
    <source>
        <dbReference type="SAM" id="Phobius"/>
    </source>
</evidence>
<keyword evidence="3" id="KW-0472">Membrane</keyword>
<keyword evidence="1" id="KW-0175">Coiled coil</keyword>
<keyword evidence="3" id="KW-1133">Transmembrane helix</keyword>
<protein>
    <recommendedName>
        <fullName evidence="6">FHA domain-containing protein</fullName>
    </recommendedName>
</protein>
<evidence type="ECO:0000256" key="1">
    <source>
        <dbReference type="SAM" id="Coils"/>
    </source>
</evidence>